<organism evidence="12 13">
    <name type="scientific">Methanonatronarchaeum thermophilum</name>
    <dbReference type="NCBI Taxonomy" id="1927129"/>
    <lineage>
        <taxon>Archaea</taxon>
        <taxon>Methanobacteriati</taxon>
        <taxon>Methanobacteriota</taxon>
        <taxon>Methanonatronarchaeia</taxon>
        <taxon>Methanonatronarchaeales</taxon>
        <taxon>Methanonatronarchaeaceae</taxon>
        <taxon>Methanonatronarchaeum</taxon>
    </lineage>
</organism>
<dbReference type="Proteomes" id="UP000195137">
    <property type="component" value="Unassembled WGS sequence"/>
</dbReference>
<comment type="subunit">
    <text evidence="6">Part of the RNA polymerase complex.</text>
</comment>
<keyword evidence="4" id="KW-0548">Nucleotidyltransferase</keyword>
<dbReference type="NCBIfam" id="NF007175">
    <property type="entry name" value="PRK09606.1"/>
    <property type="match status" value="1"/>
</dbReference>
<evidence type="ECO:0000256" key="5">
    <source>
        <dbReference type="ARBA" id="ARBA00023163"/>
    </source>
</evidence>
<dbReference type="Pfam" id="PF04565">
    <property type="entry name" value="RNA_pol_Rpb2_3"/>
    <property type="match status" value="1"/>
</dbReference>
<evidence type="ECO:0000256" key="2">
    <source>
        <dbReference type="ARBA" id="ARBA00022478"/>
    </source>
</evidence>
<dbReference type="GO" id="GO:0003677">
    <property type="term" value="F:DNA binding"/>
    <property type="evidence" value="ECO:0007669"/>
    <property type="project" value="InterPro"/>
</dbReference>
<accession>A0A1Y3GCG2</accession>
<dbReference type="Gene3D" id="3.90.1100.10">
    <property type="match status" value="2"/>
</dbReference>
<dbReference type="EMBL" id="MRZU01000003">
    <property type="protein sequence ID" value="OUJ18937.1"/>
    <property type="molecule type" value="Genomic_DNA"/>
</dbReference>
<keyword evidence="3" id="KW-0808">Transferase</keyword>
<evidence type="ECO:0000256" key="4">
    <source>
        <dbReference type="ARBA" id="ARBA00022695"/>
    </source>
</evidence>
<evidence type="ECO:0000259" key="10">
    <source>
        <dbReference type="Pfam" id="PF04563"/>
    </source>
</evidence>
<proteinExistence type="inferred from homology"/>
<dbReference type="PANTHER" id="PTHR20856">
    <property type="entry name" value="DNA-DIRECTED RNA POLYMERASE I SUBUNIT 2"/>
    <property type="match status" value="1"/>
</dbReference>
<feature type="domain" description="RNA polymerase beta subunit protrusion" evidence="10">
    <location>
        <begin position="17"/>
        <end position="385"/>
    </location>
</feature>
<comment type="caution">
    <text evidence="12">The sequence shown here is derived from an EMBL/GenBank/DDBJ whole genome shotgun (WGS) entry which is preliminary data.</text>
</comment>
<evidence type="ECO:0000256" key="1">
    <source>
        <dbReference type="ARBA" id="ARBA00012418"/>
    </source>
</evidence>
<dbReference type="Pfam" id="PF04561">
    <property type="entry name" value="RNA_pol_Rpb2_2"/>
    <property type="match status" value="1"/>
</dbReference>
<feature type="domain" description="RNA polymerase Rpb2" evidence="11">
    <location>
        <begin position="409"/>
        <end position="471"/>
    </location>
</feature>
<feature type="domain" description="RNA polymerase Rpb2" evidence="9">
    <location>
        <begin position="167"/>
        <end position="341"/>
    </location>
</feature>
<evidence type="ECO:0000256" key="7">
    <source>
        <dbReference type="ARBA" id="ARBA00048552"/>
    </source>
</evidence>
<keyword evidence="13" id="KW-1185">Reference proteome</keyword>
<dbReference type="Pfam" id="PF04563">
    <property type="entry name" value="RNA_pol_Rpb2_1"/>
    <property type="match status" value="1"/>
</dbReference>
<dbReference type="InterPro" id="IPR037034">
    <property type="entry name" value="RNA_pol_Rpb2_2_sf"/>
</dbReference>
<keyword evidence="2 12" id="KW-0240">DNA-directed RNA polymerase</keyword>
<dbReference type="InterPro" id="IPR015712">
    <property type="entry name" value="DNA-dir_RNA_pol_su2"/>
</dbReference>
<evidence type="ECO:0000313" key="13">
    <source>
        <dbReference type="Proteomes" id="UP000195137"/>
    </source>
</evidence>
<name>A0A1Y3GCG2_9EURY</name>
<dbReference type="OrthoDB" id="371768at2157"/>
<dbReference type="SUPFAM" id="SSF64484">
    <property type="entry name" value="beta and beta-prime subunits of DNA dependent RNA-polymerase"/>
    <property type="match status" value="1"/>
</dbReference>
<dbReference type="InterPro" id="IPR007645">
    <property type="entry name" value="RNA_pol_Rpb2_3"/>
</dbReference>
<reference evidence="12 13" key="1">
    <citation type="submission" date="2016-12" db="EMBL/GenBank/DDBJ databases">
        <title>Discovery of methanogenic haloarchaea.</title>
        <authorList>
            <person name="Sorokin D.Y."/>
            <person name="Makarova K.S."/>
            <person name="Abbas B."/>
            <person name="Ferrer M."/>
            <person name="Golyshin P.N."/>
        </authorList>
    </citation>
    <scope>NUCLEOTIDE SEQUENCE [LARGE SCALE GENOMIC DNA]</scope>
    <source>
        <strain evidence="12">AMET1</strain>
    </source>
</reference>
<gene>
    <name evidence="12" type="ORF">AMET1_0588</name>
</gene>
<keyword evidence="5" id="KW-0804">Transcription</keyword>
<evidence type="ECO:0000256" key="3">
    <source>
        <dbReference type="ARBA" id="ARBA00022679"/>
    </source>
</evidence>
<dbReference type="InterPro" id="IPR007644">
    <property type="entry name" value="RNA_pol_bsu_protrusion"/>
</dbReference>
<comment type="catalytic activity">
    <reaction evidence="7">
        <text>RNA(n) + a ribonucleoside 5'-triphosphate = RNA(n+1) + diphosphate</text>
        <dbReference type="Rhea" id="RHEA:21248"/>
        <dbReference type="Rhea" id="RHEA-COMP:14527"/>
        <dbReference type="Rhea" id="RHEA-COMP:17342"/>
        <dbReference type="ChEBI" id="CHEBI:33019"/>
        <dbReference type="ChEBI" id="CHEBI:61557"/>
        <dbReference type="ChEBI" id="CHEBI:140395"/>
        <dbReference type="EC" id="2.7.7.6"/>
    </reaction>
</comment>
<dbReference type="GO" id="GO:0032549">
    <property type="term" value="F:ribonucleoside binding"/>
    <property type="evidence" value="ECO:0007669"/>
    <property type="project" value="InterPro"/>
</dbReference>
<dbReference type="AlphaFoldDB" id="A0A1Y3GCG2"/>
<dbReference type="InterPro" id="IPR007642">
    <property type="entry name" value="RNA_pol_Rpb2_2"/>
</dbReference>
<evidence type="ECO:0000259" key="11">
    <source>
        <dbReference type="Pfam" id="PF04565"/>
    </source>
</evidence>
<dbReference type="EC" id="2.7.7.6" evidence="1"/>
<comment type="similarity">
    <text evidence="8">Belongs to the RNA polymerase beta chain family.</text>
</comment>
<dbReference type="GO" id="GO:0006351">
    <property type="term" value="P:DNA-templated transcription"/>
    <property type="evidence" value="ECO:0007669"/>
    <property type="project" value="InterPro"/>
</dbReference>
<sequence>MSFTELTEAYLDEKSIASHHIESFNDFLENRLQRIIDEQAVIETDIEDEEISCFNVRLGQIKVENPIVREADGSTSKLFPTEARIRNITYSAPIKLEMIPVENEEEKKAEWVEVGALPIMLRSKKCNLHGLDEEELIEKGEDSLDPGGYFIINGSERVLVTLEDLAPNRIIVEKNDRYGDEIEVAKTFSKKEGYRALIIVERNREGLLEVSFPGLSGRINFITLMKALGMETDQQISKAVSQDSEIVKYMFENLEEADVEDKDEAISVIGKRVAAGQAKEYRIRRANYVLEHYLLPHIGKEPEDRIMKAHYLGRMAESCYELALGRRDEDDKDHHSNKKLKLAGDLMEDLFRVSLNRLVKDVKYQLERANTRNRELRVKTSVRPDVLSQRLQSAMATGEWVGGRTGVSQLLDRTDHMSTLAHLRRVVSPLSRSQPHFEARDLHPTHWGRICPNETPEGPNCGLVNNYAMSVELTSGAPEDRIQNALSDLGLNRIERS</sequence>
<evidence type="ECO:0000256" key="6">
    <source>
        <dbReference type="ARBA" id="ARBA00025838"/>
    </source>
</evidence>
<dbReference type="GO" id="GO:0003899">
    <property type="term" value="F:DNA-directed RNA polymerase activity"/>
    <property type="evidence" value="ECO:0007669"/>
    <property type="project" value="UniProtKB-EC"/>
</dbReference>
<dbReference type="Gene3D" id="3.90.1110.10">
    <property type="entry name" value="RNA polymerase Rpb2, domain 2"/>
    <property type="match status" value="1"/>
</dbReference>
<evidence type="ECO:0000313" key="12">
    <source>
        <dbReference type="EMBL" id="OUJ18937.1"/>
    </source>
</evidence>
<protein>
    <recommendedName>
        <fullName evidence="1">DNA-directed RNA polymerase</fullName>
        <ecNumber evidence="1">2.7.7.6</ecNumber>
    </recommendedName>
</protein>
<dbReference type="GO" id="GO:0000428">
    <property type="term" value="C:DNA-directed RNA polymerase complex"/>
    <property type="evidence" value="ECO:0007669"/>
    <property type="project" value="UniProtKB-KW"/>
</dbReference>
<evidence type="ECO:0000256" key="8">
    <source>
        <dbReference type="RuleBase" id="RU000434"/>
    </source>
</evidence>
<evidence type="ECO:0000259" key="9">
    <source>
        <dbReference type="Pfam" id="PF04561"/>
    </source>
</evidence>